<dbReference type="eggNOG" id="ENOG5033P9C">
    <property type="taxonomic scope" value="Bacteria"/>
</dbReference>
<feature type="signal peptide" evidence="1">
    <location>
        <begin position="1"/>
        <end position="19"/>
    </location>
</feature>
<sequence length="175" mass="20125">MKKVIILIVGVMITVQLNAQDAISKFFNKYESDTDFTHVSITSRMFGLFTNMEMQTQEDQEIMDAISKLKGLKILAKNNTTKGKELYKEAFTLIPKTEYDELMSVRDEDRDMKFMIKEKNGKISELLMVMGGDKEFFILSLFGEIDLKQISKISRAMDIDGLDKLQKLDDKKKGN</sequence>
<gene>
    <name evidence="2" type="ORF">C900_02644</name>
</gene>
<protein>
    <recommendedName>
        <fullName evidence="4">DUF4252 domain-containing protein</fullName>
    </recommendedName>
</protein>
<comment type="caution">
    <text evidence="2">The sequence shown here is derived from an EMBL/GenBank/DDBJ whole genome shotgun (WGS) entry which is preliminary data.</text>
</comment>
<dbReference type="EMBL" id="AMZN01000004">
    <property type="protein sequence ID" value="ELR73559.1"/>
    <property type="molecule type" value="Genomic_DNA"/>
</dbReference>
<evidence type="ECO:0008006" key="4">
    <source>
        <dbReference type="Google" id="ProtNLM"/>
    </source>
</evidence>
<feature type="chain" id="PRO_5003993624" description="DUF4252 domain-containing protein" evidence="1">
    <location>
        <begin position="20"/>
        <end position="175"/>
    </location>
</feature>
<dbReference type="Pfam" id="PF14060">
    <property type="entry name" value="DUF4252"/>
    <property type="match status" value="1"/>
</dbReference>
<evidence type="ECO:0000313" key="2">
    <source>
        <dbReference type="EMBL" id="ELR73559.1"/>
    </source>
</evidence>
<keyword evidence="1" id="KW-0732">Signal</keyword>
<reference evidence="2 3" key="1">
    <citation type="submission" date="2012-12" db="EMBL/GenBank/DDBJ databases">
        <title>Genome assembly of Fulvivirga imtechensis AK7.</title>
        <authorList>
            <person name="Nupur N."/>
            <person name="Khatri I."/>
            <person name="Kumar R."/>
            <person name="Subramanian S."/>
            <person name="Pinnaka A."/>
        </authorList>
    </citation>
    <scope>NUCLEOTIDE SEQUENCE [LARGE SCALE GENOMIC DNA]</scope>
    <source>
        <strain evidence="2 3">AK7</strain>
    </source>
</reference>
<dbReference type="InterPro" id="IPR025348">
    <property type="entry name" value="DUF4252"/>
</dbReference>
<proteinExistence type="predicted"/>
<dbReference type="STRING" id="1237149.C900_02644"/>
<evidence type="ECO:0000313" key="3">
    <source>
        <dbReference type="Proteomes" id="UP000011135"/>
    </source>
</evidence>
<dbReference type="RefSeq" id="WP_009577779.1">
    <property type="nucleotide sequence ID" value="NZ_AMZN01000004.1"/>
</dbReference>
<evidence type="ECO:0000256" key="1">
    <source>
        <dbReference type="SAM" id="SignalP"/>
    </source>
</evidence>
<dbReference type="AlphaFoldDB" id="L8K0V9"/>
<accession>L8K0V9</accession>
<name>L8K0V9_9BACT</name>
<dbReference type="OrthoDB" id="1118838at2"/>
<keyword evidence="3" id="KW-1185">Reference proteome</keyword>
<organism evidence="2 3">
    <name type="scientific">Fulvivirga imtechensis AK7</name>
    <dbReference type="NCBI Taxonomy" id="1237149"/>
    <lineage>
        <taxon>Bacteria</taxon>
        <taxon>Pseudomonadati</taxon>
        <taxon>Bacteroidota</taxon>
        <taxon>Cytophagia</taxon>
        <taxon>Cytophagales</taxon>
        <taxon>Fulvivirgaceae</taxon>
        <taxon>Fulvivirga</taxon>
    </lineage>
</organism>
<dbReference type="Proteomes" id="UP000011135">
    <property type="component" value="Unassembled WGS sequence"/>
</dbReference>